<feature type="region of interest" description="Disordered" evidence="2">
    <location>
        <begin position="69"/>
        <end position="99"/>
    </location>
</feature>
<organism evidence="4 5">
    <name type="scientific">Mucuna pruriens</name>
    <name type="common">Velvet bean</name>
    <name type="synonym">Dolichos pruriens</name>
    <dbReference type="NCBI Taxonomy" id="157652"/>
    <lineage>
        <taxon>Eukaryota</taxon>
        <taxon>Viridiplantae</taxon>
        <taxon>Streptophyta</taxon>
        <taxon>Embryophyta</taxon>
        <taxon>Tracheophyta</taxon>
        <taxon>Spermatophyta</taxon>
        <taxon>Magnoliopsida</taxon>
        <taxon>eudicotyledons</taxon>
        <taxon>Gunneridae</taxon>
        <taxon>Pentapetalae</taxon>
        <taxon>rosids</taxon>
        <taxon>fabids</taxon>
        <taxon>Fabales</taxon>
        <taxon>Fabaceae</taxon>
        <taxon>Papilionoideae</taxon>
        <taxon>50 kb inversion clade</taxon>
        <taxon>NPAAA clade</taxon>
        <taxon>indigoferoid/millettioid clade</taxon>
        <taxon>Phaseoleae</taxon>
        <taxon>Mucuna</taxon>
    </lineage>
</organism>
<keyword evidence="1" id="KW-0678">Repressor</keyword>
<comment type="function">
    <text evidence="1">Aux/IAA proteins are short-lived transcriptional factors that function as repressors of early auxin response genes at low auxin concentrations.</text>
</comment>
<comment type="caution">
    <text evidence="4">The sequence shown here is derived from an EMBL/GenBank/DDBJ whole genome shotgun (WGS) entry which is preliminary data.</text>
</comment>
<keyword evidence="5" id="KW-1185">Reference proteome</keyword>
<dbReference type="InterPro" id="IPR033389">
    <property type="entry name" value="AUX/IAA_dom"/>
</dbReference>
<comment type="similarity">
    <text evidence="1">Belongs to the Aux/IAA family.</text>
</comment>
<keyword evidence="1" id="KW-0804">Transcription</keyword>
<dbReference type="STRING" id="157652.A0A371FCY2"/>
<keyword evidence="1" id="KW-0805">Transcription regulation</keyword>
<comment type="subunit">
    <text evidence="1">Homodimers and heterodimers.</text>
</comment>
<comment type="subcellular location">
    <subcellularLocation>
        <location evidence="1">Nucleus</location>
    </subcellularLocation>
</comment>
<protein>
    <recommendedName>
        <fullName evidence="1">Auxin-induced protein</fullName>
    </recommendedName>
</protein>
<feature type="non-terminal residue" evidence="4">
    <location>
        <position position="1"/>
    </location>
</feature>
<name>A0A371FCY2_MUCPR</name>
<evidence type="ECO:0000259" key="3">
    <source>
        <dbReference type="Pfam" id="PF02309"/>
    </source>
</evidence>
<evidence type="ECO:0000313" key="5">
    <source>
        <dbReference type="Proteomes" id="UP000257109"/>
    </source>
</evidence>
<feature type="domain" description="AUX/IAA" evidence="3">
    <location>
        <begin position="2"/>
        <end position="115"/>
    </location>
</feature>
<dbReference type="OrthoDB" id="778717at2759"/>
<keyword evidence="1" id="KW-0539">Nucleus</keyword>
<dbReference type="GO" id="GO:0005634">
    <property type="term" value="C:nucleus"/>
    <property type="evidence" value="ECO:0007669"/>
    <property type="project" value="UniProtKB-SubCell"/>
</dbReference>
<accession>A0A371FCY2</accession>
<keyword evidence="1" id="KW-0927">Auxin signaling pathway</keyword>
<gene>
    <name evidence="4" type="ORF">CR513_43876</name>
</gene>
<evidence type="ECO:0000256" key="1">
    <source>
        <dbReference type="RuleBase" id="RU004549"/>
    </source>
</evidence>
<evidence type="ECO:0000256" key="2">
    <source>
        <dbReference type="SAM" id="MobiDB-lite"/>
    </source>
</evidence>
<reference evidence="4" key="1">
    <citation type="submission" date="2018-05" db="EMBL/GenBank/DDBJ databases">
        <title>Draft genome of Mucuna pruriens seed.</title>
        <authorList>
            <person name="Nnadi N.E."/>
            <person name="Vos R."/>
            <person name="Hasami M.H."/>
            <person name="Devisetty U.K."/>
            <person name="Aguiy J.C."/>
        </authorList>
    </citation>
    <scope>NUCLEOTIDE SEQUENCE [LARGE SCALE GENOMIC DNA]</scope>
    <source>
        <strain evidence="4">JCA_2017</strain>
    </source>
</reference>
<dbReference type="EMBL" id="QJKJ01009606">
    <property type="protein sequence ID" value="RDX76160.1"/>
    <property type="molecule type" value="Genomic_DNA"/>
</dbReference>
<dbReference type="Proteomes" id="UP000257109">
    <property type="component" value="Unassembled WGS sequence"/>
</dbReference>
<dbReference type="AlphaFoldDB" id="A0A371FCY2"/>
<proteinExistence type="inferred from homology"/>
<dbReference type="GO" id="GO:0009734">
    <property type="term" value="P:auxin-activated signaling pathway"/>
    <property type="evidence" value="ECO:0007669"/>
    <property type="project" value="UniProtKB-UniRule"/>
</dbReference>
<dbReference type="Pfam" id="PF02309">
    <property type="entry name" value="AUX_IAA"/>
    <property type="match status" value="1"/>
</dbReference>
<sequence length="126" mass="15081">MELELGLALLTHNFVEEFKLNKSKQIMSLELWRPNCSSESKKHVKRKRNFEESFELFLKPLPLLVWSGQPNEEDDRSEKMQRNIHTPNKNGDDENHLVGWPPVKSWRRKKLHHQHPIRGLIRNNRI</sequence>
<evidence type="ECO:0000313" key="4">
    <source>
        <dbReference type="EMBL" id="RDX76160.1"/>
    </source>
</evidence>